<dbReference type="Gene3D" id="3.40.50.620">
    <property type="entry name" value="HUPs"/>
    <property type="match status" value="1"/>
</dbReference>
<keyword evidence="16" id="KW-1185">Reference proteome</keyword>
<comment type="caution">
    <text evidence="15">The sequence shown here is derived from an EMBL/GenBank/DDBJ whole genome shotgun (WGS) entry which is preliminary data.</text>
</comment>
<evidence type="ECO:0000256" key="8">
    <source>
        <dbReference type="ARBA" id="ARBA00022917"/>
    </source>
</evidence>
<keyword evidence="8 11" id="KW-0648">Protein biosynthesis</keyword>
<proteinExistence type="inferred from homology"/>
<comment type="subcellular location">
    <subcellularLocation>
        <location evidence="1 11">Cytoplasm</location>
    </subcellularLocation>
</comment>
<dbReference type="Proteomes" id="UP001144323">
    <property type="component" value="Unassembled WGS sequence"/>
</dbReference>
<feature type="short sequence motif" description="'HIGH' region" evidence="11">
    <location>
        <begin position="137"/>
        <end position="147"/>
    </location>
</feature>
<keyword evidence="4 11" id="KW-0963">Cytoplasm</keyword>
<dbReference type="AlphaFoldDB" id="A0A9W6GV77"/>
<evidence type="ECO:0000256" key="6">
    <source>
        <dbReference type="ARBA" id="ARBA00022741"/>
    </source>
</evidence>
<dbReference type="HAMAP" id="MF_00123">
    <property type="entry name" value="Arg_tRNA_synth"/>
    <property type="match status" value="1"/>
</dbReference>
<dbReference type="PANTHER" id="PTHR11956">
    <property type="entry name" value="ARGINYL-TRNA SYNTHETASE"/>
    <property type="match status" value="1"/>
</dbReference>
<dbReference type="Pfam" id="PF05746">
    <property type="entry name" value="DALR_1"/>
    <property type="match status" value="1"/>
</dbReference>
<dbReference type="SUPFAM" id="SSF55190">
    <property type="entry name" value="Arginyl-tRNA synthetase (ArgRS), N-terminal 'additional' domain"/>
    <property type="match status" value="1"/>
</dbReference>
<dbReference type="InterPro" id="IPR014729">
    <property type="entry name" value="Rossmann-like_a/b/a_fold"/>
</dbReference>
<dbReference type="SMART" id="SM01016">
    <property type="entry name" value="Arg_tRNA_synt_N"/>
    <property type="match status" value="1"/>
</dbReference>
<evidence type="ECO:0000256" key="3">
    <source>
        <dbReference type="ARBA" id="ARBA00011245"/>
    </source>
</evidence>
<evidence type="ECO:0000256" key="12">
    <source>
        <dbReference type="RuleBase" id="RU363038"/>
    </source>
</evidence>
<dbReference type="GO" id="GO:0004814">
    <property type="term" value="F:arginine-tRNA ligase activity"/>
    <property type="evidence" value="ECO:0007669"/>
    <property type="project" value="UniProtKB-UniRule"/>
</dbReference>
<sequence>MNIFDLFHDRIASILDGMTANGRLPALDRARFVVEPPKDAALGDLACNAAMVFAKEAKAHFASPRVLATEICYALAQSEGVAQAEVAGPGFINIRLKPEILTQVLRVALRDPENFGRVEKGRAGALQGRVNVEYVSANPTGPMHVGHGRGAVFGDALANLLAFSGCDVTREYYINDAGAQVDVLARSAFLRYREALGETITIPEGLYPGDYLKPVGARLAETHGRALLDKAESEWLPTVKVETIDAMMDMIRDDLAALNIRHETFFSERTLHDRSHGPSKIDAAIEWLREKGLVYEGRLPPPKGQLPDDWEDREQTLFRSTDFGDDVDRALKKSDGSPTYFAADIAYHKDKIDRGFDTLVDVWGADHGGYVKRMGAAVAALSDRKVALDVKLCQLVKLMRNGEPVKMSKRAGDFVTLRDVVDEVGLDAVRFMMLYRKNDAPLDFDLAKVIEQSKDNAVFYVQYAHARGKSVLRQALAAFPDIDLGREALAGARLDLLTDEGEMQIARAIAQYPRAIEAAAAAHEPHRVAFYLHEISSIFHAHWNRGKDQPQLRFVNAAERDLTSARVALVLSLTTVLASGLRLLGVSAPDEMR</sequence>
<dbReference type="Gene3D" id="1.10.730.10">
    <property type="entry name" value="Isoleucyl-tRNA Synthetase, Domain 1"/>
    <property type="match status" value="1"/>
</dbReference>
<evidence type="ECO:0000256" key="10">
    <source>
        <dbReference type="ARBA" id="ARBA00049339"/>
    </source>
</evidence>
<name>A0A9W6GV77_9HYPH</name>
<dbReference type="InterPro" id="IPR005148">
    <property type="entry name" value="Arg-tRNA-synth_N"/>
</dbReference>
<evidence type="ECO:0000256" key="11">
    <source>
        <dbReference type="HAMAP-Rule" id="MF_00123"/>
    </source>
</evidence>
<gene>
    <name evidence="11 15" type="primary">argS</name>
    <name evidence="15" type="ORF">LMG27198_26480</name>
</gene>
<keyword evidence="7 11" id="KW-0067">ATP-binding</keyword>
<comment type="catalytic activity">
    <reaction evidence="10 11">
        <text>tRNA(Arg) + L-arginine + ATP = L-arginyl-tRNA(Arg) + AMP + diphosphate</text>
        <dbReference type="Rhea" id="RHEA:20301"/>
        <dbReference type="Rhea" id="RHEA-COMP:9658"/>
        <dbReference type="Rhea" id="RHEA-COMP:9673"/>
        <dbReference type="ChEBI" id="CHEBI:30616"/>
        <dbReference type="ChEBI" id="CHEBI:32682"/>
        <dbReference type="ChEBI" id="CHEBI:33019"/>
        <dbReference type="ChEBI" id="CHEBI:78442"/>
        <dbReference type="ChEBI" id="CHEBI:78513"/>
        <dbReference type="ChEBI" id="CHEBI:456215"/>
        <dbReference type="EC" id="6.1.1.19"/>
    </reaction>
</comment>
<dbReference type="InterPro" id="IPR035684">
    <property type="entry name" value="ArgRS_core"/>
</dbReference>
<evidence type="ECO:0000259" key="14">
    <source>
        <dbReference type="SMART" id="SM01016"/>
    </source>
</evidence>
<protein>
    <recommendedName>
        <fullName evidence="11">Arginine--tRNA ligase</fullName>
        <ecNumber evidence="11">6.1.1.19</ecNumber>
    </recommendedName>
    <alternativeName>
        <fullName evidence="11">Arginyl-tRNA synthetase</fullName>
        <shortName evidence="11">ArgRS</shortName>
    </alternativeName>
</protein>
<dbReference type="InterPro" id="IPR009080">
    <property type="entry name" value="tRNAsynth_Ia_anticodon-bd"/>
</dbReference>
<evidence type="ECO:0000256" key="1">
    <source>
        <dbReference type="ARBA" id="ARBA00004496"/>
    </source>
</evidence>
<dbReference type="NCBIfam" id="TIGR00456">
    <property type="entry name" value="argS"/>
    <property type="match status" value="1"/>
</dbReference>
<dbReference type="GO" id="GO:0005524">
    <property type="term" value="F:ATP binding"/>
    <property type="evidence" value="ECO:0007669"/>
    <property type="project" value="UniProtKB-UniRule"/>
</dbReference>
<evidence type="ECO:0000313" key="15">
    <source>
        <dbReference type="EMBL" id="GLI93656.1"/>
    </source>
</evidence>
<dbReference type="Gene3D" id="3.30.1360.70">
    <property type="entry name" value="Arginyl tRNA synthetase N-terminal domain"/>
    <property type="match status" value="1"/>
</dbReference>
<dbReference type="GO" id="GO:0006420">
    <property type="term" value="P:arginyl-tRNA aminoacylation"/>
    <property type="evidence" value="ECO:0007669"/>
    <property type="project" value="UniProtKB-UniRule"/>
</dbReference>
<keyword evidence="5 11" id="KW-0436">Ligase</keyword>
<dbReference type="FunFam" id="3.40.50.620:FF:000062">
    <property type="entry name" value="Arginine--tRNA ligase"/>
    <property type="match status" value="1"/>
</dbReference>
<evidence type="ECO:0000256" key="7">
    <source>
        <dbReference type="ARBA" id="ARBA00022840"/>
    </source>
</evidence>
<dbReference type="Pfam" id="PF00750">
    <property type="entry name" value="tRNA-synt_1d"/>
    <property type="match status" value="1"/>
</dbReference>
<dbReference type="InterPro" id="IPR008909">
    <property type="entry name" value="DALR_anticod-bd"/>
</dbReference>
<dbReference type="InterPro" id="IPR036695">
    <property type="entry name" value="Arg-tRNA-synth_N_sf"/>
</dbReference>
<dbReference type="RefSeq" id="WP_281803600.1">
    <property type="nucleotide sequence ID" value="NZ_BSEC01000001.1"/>
</dbReference>
<feature type="domain" description="Arginyl tRNA synthetase N-terminal" evidence="14">
    <location>
        <begin position="5"/>
        <end position="96"/>
    </location>
</feature>
<dbReference type="PANTHER" id="PTHR11956:SF5">
    <property type="entry name" value="ARGININE--TRNA LIGASE, CYTOPLASMIC"/>
    <property type="match status" value="1"/>
</dbReference>
<evidence type="ECO:0000313" key="16">
    <source>
        <dbReference type="Proteomes" id="UP001144323"/>
    </source>
</evidence>
<dbReference type="Pfam" id="PF03485">
    <property type="entry name" value="Arg_tRNA_synt_N"/>
    <property type="match status" value="1"/>
</dbReference>
<dbReference type="CDD" id="cd00671">
    <property type="entry name" value="ArgRS_core"/>
    <property type="match status" value="1"/>
</dbReference>
<dbReference type="SMART" id="SM00836">
    <property type="entry name" value="DALR_1"/>
    <property type="match status" value="1"/>
</dbReference>
<dbReference type="EC" id="6.1.1.19" evidence="11"/>
<dbReference type="PROSITE" id="PS00178">
    <property type="entry name" value="AA_TRNA_LIGASE_I"/>
    <property type="match status" value="1"/>
</dbReference>
<keyword evidence="6 11" id="KW-0547">Nucleotide-binding</keyword>
<dbReference type="EMBL" id="BSEC01000001">
    <property type="protein sequence ID" value="GLI93656.1"/>
    <property type="molecule type" value="Genomic_DNA"/>
</dbReference>
<evidence type="ECO:0000259" key="13">
    <source>
        <dbReference type="SMART" id="SM00836"/>
    </source>
</evidence>
<comment type="subunit">
    <text evidence="3 11">Monomer.</text>
</comment>
<keyword evidence="9 11" id="KW-0030">Aminoacyl-tRNA synthetase</keyword>
<comment type="similarity">
    <text evidence="2 11 12">Belongs to the class-I aminoacyl-tRNA synthetase family.</text>
</comment>
<reference evidence="15" key="1">
    <citation type="journal article" date="2023" name="Int. J. Syst. Evol. Microbiol.">
        <title>Methylocystis iwaonis sp. nov., a type II methane-oxidizing bacterium from surface soil of a rice paddy field in Japan, and emended description of the genus Methylocystis (ex Whittenbury et al. 1970) Bowman et al. 1993.</title>
        <authorList>
            <person name="Kaise H."/>
            <person name="Sawadogo J.B."/>
            <person name="Alam M.S."/>
            <person name="Ueno C."/>
            <person name="Dianou D."/>
            <person name="Shinjo R."/>
            <person name="Asakawa S."/>
        </authorList>
    </citation>
    <scope>NUCLEOTIDE SEQUENCE</scope>
    <source>
        <strain evidence="15">LMG27198</strain>
    </source>
</reference>
<feature type="domain" description="DALR anticodon binding" evidence="13">
    <location>
        <begin position="461"/>
        <end position="592"/>
    </location>
</feature>
<dbReference type="SUPFAM" id="SSF52374">
    <property type="entry name" value="Nucleotidylyl transferase"/>
    <property type="match status" value="1"/>
</dbReference>
<dbReference type="InterPro" id="IPR001278">
    <property type="entry name" value="Arg-tRNA-ligase"/>
</dbReference>
<dbReference type="SUPFAM" id="SSF47323">
    <property type="entry name" value="Anticodon-binding domain of a subclass of class I aminoacyl-tRNA synthetases"/>
    <property type="match status" value="1"/>
</dbReference>
<accession>A0A9W6GV77</accession>
<organism evidence="15 16">
    <name type="scientific">Methylocystis echinoides</name>
    <dbReference type="NCBI Taxonomy" id="29468"/>
    <lineage>
        <taxon>Bacteria</taxon>
        <taxon>Pseudomonadati</taxon>
        <taxon>Pseudomonadota</taxon>
        <taxon>Alphaproteobacteria</taxon>
        <taxon>Hyphomicrobiales</taxon>
        <taxon>Methylocystaceae</taxon>
        <taxon>Methylocystis</taxon>
    </lineage>
</organism>
<evidence type="ECO:0000256" key="4">
    <source>
        <dbReference type="ARBA" id="ARBA00022490"/>
    </source>
</evidence>
<evidence type="ECO:0000256" key="5">
    <source>
        <dbReference type="ARBA" id="ARBA00022598"/>
    </source>
</evidence>
<dbReference type="InterPro" id="IPR001412">
    <property type="entry name" value="aa-tRNA-synth_I_CS"/>
</dbReference>
<dbReference type="GO" id="GO:0005737">
    <property type="term" value="C:cytoplasm"/>
    <property type="evidence" value="ECO:0007669"/>
    <property type="project" value="UniProtKB-SubCell"/>
</dbReference>
<dbReference type="PRINTS" id="PR01038">
    <property type="entry name" value="TRNASYNTHARG"/>
</dbReference>
<evidence type="ECO:0000256" key="9">
    <source>
        <dbReference type="ARBA" id="ARBA00023146"/>
    </source>
</evidence>
<evidence type="ECO:0000256" key="2">
    <source>
        <dbReference type="ARBA" id="ARBA00005594"/>
    </source>
</evidence>